<evidence type="ECO:0000313" key="3">
    <source>
        <dbReference type="Proteomes" id="UP000326532"/>
    </source>
</evidence>
<evidence type="ECO:0000256" key="1">
    <source>
        <dbReference type="SAM" id="SignalP"/>
    </source>
</evidence>
<reference evidence="2 3" key="1">
    <citation type="submission" date="2019-04" db="EMBL/GenBank/DDBJ databases">
        <title>Fungal friends and foes A comparative genomics study of 23 Aspergillus species from section Flavi.</title>
        <authorList>
            <consortium name="DOE Joint Genome Institute"/>
            <person name="Kjaerbolling I."/>
            <person name="Vesth T.C."/>
            <person name="Frisvad J.C."/>
            <person name="Nybo J.L."/>
            <person name="Theobald S."/>
            <person name="Kildgaard S."/>
            <person name="Petersen T.I."/>
            <person name="Kuo A."/>
            <person name="Sato A."/>
            <person name="Lyhne E.K."/>
            <person name="Kogle M.E."/>
            <person name="Wiebenga A."/>
            <person name="Kun R.S."/>
            <person name="Lubbers R.J."/>
            <person name="Makela M.R."/>
            <person name="Barry K."/>
            <person name="Chovatia M."/>
            <person name="Clum A."/>
            <person name="Daum C."/>
            <person name="Haridas S."/>
            <person name="He G."/>
            <person name="LaButti K."/>
            <person name="Lipzen A."/>
            <person name="Mondo S."/>
            <person name="Pangilinan J."/>
            <person name="Riley R."/>
            <person name="Salamov A."/>
            <person name="Simmons B.A."/>
            <person name="Magnuson J.K."/>
            <person name="Henrissat B."/>
            <person name="Mortensen U.H."/>
            <person name="Larsen T.O."/>
            <person name="De vries R.P."/>
            <person name="Grigoriev I.V."/>
            <person name="Machida M."/>
            <person name="Baker S.E."/>
            <person name="Andersen M.R."/>
        </authorList>
    </citation>
    <scope>NUCLEOTIDE SEQUENCE [LARGE SCALE GENOMIC DNA]</scope>
    <source>
        <strain evidence="2 3">CBS 117618</strain>
    </source>
</reference>
<sequence>MRFLAVFALMASVAVARPAEANIQASCMGVDRYCNNNGTAGATSCCTPLKCGIDNKCYSPFPL</sequence>
<name>A0A5N6E5N4_ASPPA</name>
<feature type="chain" id="PRO_5025068243" evidence="1">
    <location>
        <begin position="17"/>
        <end position="63"/>
    </location>
</feature>
<keyword evidence="1" id="KW-0732">Signal</keyword>
<dbReference type="VEuPathDB" id="FungiDB:BDV34DRAFT_218580"/>
<gene>
    <name evidence="2" type="ORF">BDV34DRAFT_218580</name>
</gene>
<proteinExistence type="predicted"/>
<dbReference type="OMA" id="CCTPLKC"/>
<organism evidence="2 3">
    <name type="scientific">Aspergillus parasiticus</name>
    <dbReference type="NCBI Taxonomy" id="5067"/>
    <lineage>
        <taxon>Eukaryota</taxon>
        <taxon>Fungi</taxon>
        <taxon>Dikarya</taxon>
        <taxon>Ascomycota</taxon>
        <taxon>Pezizomycotina</taxon>
        <taxon>Eurotiomycetes</taxon>
        <taxon>Eurotiomycetidae</taxon>
        <taxon>Eurotiales</taxon>
        <taxon>Aspergillaceae</taxon>
        <taxon>Aspergillus</taxon>
        <taxon>Aspergillus subgen. Circumdati</taxon>
    </lineage>
</organism>
<keyword evidence="3" id="KW-1185">Reference proteome</keyword>
<evidence type="ECO:0000313" key="2">
    <source>
        <dbReference type="EMBL" id="KAB8212184.1"/>
    </source>
</evidence>
<dbReference type="Proteomes" id="UP000326532">
    <property type="component" value="Unassembled WGS sequence"/>
</dbReference>
<protein>
    <submittedName>
        <fullName evidence="2">Uncharacterized protein</fullName>
    </submittedName>
</protein>
<dbReference type="AlphaFoldDB" id="A0A5N6E5N4"/>
<dbReference type="EMBL" id="ML734936">
    <property type="protein sequence ID" value="KAB8212184.1"/>
    <property type="molecule type" value="Genomic_DNA"/>
</dbReference>
<accession>A0A5N6E5N4</accession>
<feature type="signal peptide" evidence="1">
    <location>
        <begin position="1"/>
        <end position="16"/>
    </location>
</feature>